<name>X5DTS9_9BACT</name>
<dbReference type="STRING" id="1168034.FH5T_00655"/>
<protein>
    <submittedName>
        <fullName evidence="2">Uncharacterized protein</fullName>
    </submittedName>
</protein>
<dbReference type="EMBL" id="FOHT01000010">
    <property type="protein sequence ID" value="SET32517.1"/>
    <property type="molecule type" value="Genomic_DNA"/>
</dbReference>
<evidence type="ECO:0000313" key="4">
    <source>
        <dbReference type="Proteomes" id="UP000181981"/>
    </source>
</evidence>
<dbReference type="AlphaFoldDB" id="X5DTS9"/>
<keyword evidence="3" id="KW-1185">Reference proteome</keyword>
<sequence length="906" mass="102848">MRKVLGSYFVIINVLFFCSSRLLAGEISESVKNDTIDYNQSVLTFGLPDFNLELVKSSHTVAGLHPVSEPEFDFTPGELLAKRNKAGFYHLGDINFRVKTESASDWASFSSAASRKSVRTVAPENDSQLAVSDLSGIFENSPVQVLRYWEKHDGHLVLRFEIKNTSSEDVEIGALGIPLIFNNNHDRKTLDEAHAENVFYDPYIGMDAGYLQVIRLKGSGPVLLVLPHGETPFEAWNPLLDDPTRRGITFEGFHEWMPLTKAYAENEWKEATPWNTPSSKILKPGKSVSYGVQFVLTDAIKNIESALIENDRPVAFGVPGYVVPQDVNADLFVKYSQIVKSMQVEPEGALELKKLETTENGWVKYAVAAKTWGRARLTINYKDGLTQTINYKVIKPEEEVVADNGNFLMTKQWFDDEDDLFDRGPSVITYDYEEQKQVTEDSRAWICGLSDEGGAGAWLNAIMKQLIQPDKKEVAMLEDFVQKTIWGGIQYNEGHEKYGVRKSMFYYEPDSMPDGTYSKDVNYNTWAAWNKEHAETVERSYNYPHVAAAYWVMYRLARNYEGLVSQQTWDWYLMSAYQTSMAMVELAPYYAQFGQMEGSVFVHILDDLKAEGLWEYARKLEGMMKRRADHWASLNYPFGSEMPWDSTGQEEVYMWSRYFGYGEKAETTLKAILAYMPTIPHWAYNGNARRYWDFLYGGKLSRVERQIHHYGSALNAIPVLYEYKEHPEDLYLLRVGYGGLMGAISNITQDGFAPAAFHSFPSTLKNDAISGDHGTGYYGYAINTSTYLTHDDEFGWLAFGGNVTKDGDAVKVNLTTAAKSRVYVAPLKMWLTLDAGKFEAVSYNPETQKVELVLNEANEFTTNAYLRIKIFGDETAKCRVVGFEKNEIGQYVIPLKKEKLRVVLVI</sequence>
<proteinExistence type="predicted"/>
<evidence type="ECO:0000313" key="2">
    <source>
        <dbReference type="EMBL" id="SET32517.1"/>
    </source>
</evidence>
<accession>X5DTS9</accession>
<dbReference type="Proteomes" id="UP000181981">
    <property type="component" value="Unassembled WGS sequence"/>
</dbReference>
<dbReference type="InterPro" id="IPR043750">
    <property type="entry name" value="DUF5695"/>
</dbReference>
<organism evidence="2 4">
    <name type="scientific">Draconibacterium orientale</name>
    <dbReference type="NCBI Taxonomy" id="1168034"/>
    <lineage>
        <taxon>Bacteria</taxon>
        <taxon>Pseudomonadati</taxon>
        <taxon>Bacteroidota</taxon>
        <taxon>Bacteroidia</taxon>
        <taxon>Marinilabiliales</taxon>
        <taxon>Prolixibacteraceae</taxon>
        <taxon>Draconibacterium</taxon>
    </lineage>
</organism>
<reference evidence="1 3" key="1">
    <citation type="submission" date="2014-03" db="EMBL/GenBank/DDBJ databases">
        <title>Complete genome sequence of a deeply braunched marine Bacteroidia bacterium Draconibacterium orientale type strain FH5T.</title>
        <authorList>
            <person name="Li X."/>
            <person name="Wang X."/>
            <person name="Xie Z."/>
            <person name="Du Z."/>
            <person name="Chen G."/>
        </authorList>
    </citation>
    <scope>NUCLEOTIDE SEQUENCE [LARGE SCALE GENOMIC DNA]</scope>
    <source>
        <strain evidence="1 3">FH5</strain>
    </source>
</reference>
<dbReference type="EMBL" id="CP007451">
    <property type="protein sequence ID" value="AHW58580.1"/>
    <property type="molecule type" value="Genomic_DNA"/>
</dbReference>
<evidence type="ECO:0000313" key="1">
    <source>
        <dbReference type="EMBL" id="AHW58580.1"/>
    </source>
</evidence>
<gene>
    <name evidence="1" type="ORF">FH5T_00655</name>
    <name evidence="2" type="ORF">SAMN05444285_11088</name>
</gene>
<dbReference type="eggNOG" id="ENOG502Z7QN">
    <property type="taxonomic scope" value="Bacteria"/>
</dbReference>
<dbReference type="OrthoDB" id="2479977at2"/>
<dbReference type="RefSeq" id="WP_038554302.1">
    <property type="nucleotide sequence ID" value="NZ_FOHT01000010.1"/>
</dbReference>
<dbReference type="KEGG" id="dori:FH5T_00655"/>
<dbReference type="HOGENOM" id="CLU_015362_0_0_10"/>
<dbReference type="Proteomes" id="UP000023772">
    <property type="component" value="Chromosome"/>
</dbReference>
<evidence type="ECO:0000313" key="3">
    <source>
        <dbReference type="Proteomes" id="UP000023772"/>
    </source>
</evidence>
<reference evidence="2 4" key="2">
    <citation type="submission" date="2016-10" db="EMBL/GenBank/DDBJ databases">
        <authorList>
            <person name="de Groot N.N."/>
        </authorList>
    </citation>
    <scope>NUCLEOTIDE SEQUENCE [LARGE SCALE GENOMIC DNA]</scope>
    <source>
        <strain evidence="2 4">DSM 25947</strain>
    </source>
</reference>
<dbReference type="Pfam" id="PF18951">
    <property type="entry name" value="DUF5695"/>
    <property type="match status" value="1"/>
</dbReference>